<dbReference type="Gene3D" id="3.40.190.10">
    <property type="entry name" value="Periplasmic binding protein-like II"/>
    <property type="match status" value="2"/>
</dbReference>
<dbReference type="STRING" id="910347.SAMN05421773_10670"/>
<dbReference type="PANTHER" id="PTHR35841">
    <property type="entry name" value="PHOSPHONATES-BINDING PERIPLASMIC PROTEIN"/>
    <property type="match status" value="1"/>
</dbReference>
<accession>A0A1I1MCU5</accession>
<sequence>MTGMTRMTRMTGTTEPLLLGAVAYDPKVVTIWTGFRSWLTARGLPFDFVLYAHYERQAEDLAAGRLHAAWHSPLAWVRSQRLAAAQGTPLRPLVMRDTDRDLRSVIVVRADARHRRPADLKGETVATGAVDSPQSTLLPLARLREHGLRPGEDFRVLRHDTGVGLHGDHIGGERDAARALMSGEAAAACLSDASWLLFAQDGTLPPGATRPLDRTGPYDHCVLAVGHAADPDLADGLGRLLRSMDHADPEVRHLLDLEGLTAWLPGRTGGFAALAAAVTEAGHYDERGRITAPEYAP</sequence>
<dbReference type="AlphaFoldDB" id="A0A1I1MCU5"/>
<evidence type="ECO:0000313" key="1">
    <source>
        <dbReference type="EMBL" id="SFC79510.1"/>
    </source>
</evidence>
<dbReference type="EMBL" id="FOLM01000006">
    <property type="protein sequence ID" value="SFC79510.1"/>
    <property type="molecule type" value="Genomic_DNA"/>
</dbReference>
<dbReference type="SUPFAM" id="SSF53850">
    <property type="entry name" value="Periplasmic binding protein-like II"/>
    <property type="match status" value="1"/>
</dbReference>
<proteinExistence type="predicted"/>
<gene>
    <name evidence="1" type="ORF">SAMN05421773_10670</name>
</gene>
<keyword evidence="2" id="KW-1185">Reference proteome</keyword>
<dbReference type="Proteomes" id="UP000199207">
    <property type="component" value="Unassembled WGS sequence"/>
</dbReference>
<name>A0A1I1MCU5_9ACTN</name>
<protein>
    <submittedName>
        <fullName evidence="1">ABC-type phosphate/phosphonate transport system, substrate-binding protein</fullName>
    </submittedName>
</protein>
<organism evidence="1 2">
    <name type="scientific">Streptomyces aidingensis</name>
    <dbReference type="NCBI Taxonomy" id="910347"/>
    <lineage>
        <taxon>Bacteria</taxon>
        <taxon>Bacillati</taxon>
        <taxon>Actinomycetota</taxon>
        <taxon>Actinomycetes</taxon>
        <taxon>Kitasatosporales</taxon>
        <taxon>Streptomycetaceae</taxon>
        <taxon>Streptomyces</taxon>
    </lineage>
</organism>
<dbReference type="Pfam" id="PF12974">
    <property type="entry name" value="Phosphonate-bd"/>
    <property type="match status" value="1"/>
</dbReference>
<reference evidence="1 2" key="1">
    <citation type="submission" date="2016-10" db="EMBL/GenBank/DDBJ databases">
        <authorList>
            <person name="de Groot N.N."/>
        </authorList>
    </citation>
    <scope>NUCLEOTIDE SEQUENCE [LARGE SCALE GENOMIC DNA]</scope>
    <source>
        <strain evidence="1 2">CGMCC 4.5739</strain>
    </source>
</reference>
<dbReference type="PANTHER" id="PTHR35841:SF1">
    <property type="entry name" value="PHOSPHONATES-BINDING PERIPLASMIC PROTEIN"/>
    <property type="match status" value="1"/>
</dbReference>
<evidence type="ECO:0000313" key="2">
    <source>
        <dbReference type="Proteomes" id="UP000199207"/>
    </source>
</evidence>